<feature type="domain" description="Beta-galactosidase galactose-binding" evidence="10">
    <location>
        <begin position="578"/>
        <end position="646"/>
    </location>
</feature>
<keyword evidence="5" id="KW-0326">Glycosidase</keyword>
<feature type="active site" description="Nucleophile" evidence="6">
    <location>
        <position position="274"/>
    </location>
</feature>
<dbReference type="GO" id="GO:0004565">
    <property type="term" value="F:beta-galactosidase activity"/>
    <property type="evidence" value="ECO:0007669"/>
    <property type="project" value="UniProtKB-EC"/>
</dbReference>
<dbReference type="Pfam" id="PF21317">
    <property type="entry name" value="BetaGal_ABD_1"/>
    <property type="match status" value="1"/>
</dbReference>
<dbReference type="AlphaFoldDB" id="A0AAW1NK77"/>
<accession>A0AAW1NK77</accession>
<dbReference type="Proteomes" id="UP001465755">
    <property type="component" value="Unassembled WGS sequence"/>
</dbReference>
<dbReference type="EMBL" id="JALJOQ010000257">
    <property type="protein sequence ID" value="KAK9787022.1"/>
    <property type="molecule type" value="Genomic_DNA"/>
</dbReference>
<comment type="caution">
    <text evidence="11">The sequence shown here is derived from an EMBL/GenBank/DDBJ whole genome shotgun (WGS) entry which is preliminary data.</text>
</comment>
<dbReference type="Pfam" id="PF01301">
    <property type="entry name" value="Glyco_hydro_35"/>
    <property type="match status" value="1"/>
</dbReference>
<comment type="similarity">
    <text evidence="2 7">Belongs to the glycosyl hydrolase 35 family.</text>
</comment>
<protein>
    <recommendedName>
        <fullName evidence="3">beta-galactosidase</fullName>
        <ecNumber evidence="3">3.2.1.23</ecNumber>
    </recommendedName>
</protein>
<keyword evidence="12" id="KW-1185">Reference proteome</keyword>
<evidence type="ECO:0000256" key="4">
    <source>
        <dbReference type="ARBA" id="ARBA00022801"/>
    </source>
</evidence>
<dbReference type="SUPFAM" id="SSF51445">
    <property type="entry name" value="(Trans)glycosidases"/>
    <property type="match status" value="1"/>
</dbReference>
<dbReference type="InterPro" id="IPR008979">
    <property type="entry name" value="Galactose-bd-like_sf"/>
</dbReference>
<feature type="domain" description="Glycoside hydrolase 35 catalytic" evidence="8">
    <location>
        <begin position="36"/>
        <end position="366"/>
    </location>
</feature>
<dbReference type="InterPro" id="IPR031330">
    <property type="entry name" value="Gly_Hdrlase_35_cat"/>
</dbReference>
<gene>
    <name evidence="11" type="ORF">WJX73_010761</name>
</gene>
<keyword evidence="4" id="KW-0378">Hydrolase</keyword>
<sequence length="716" mass="78649">MAFSYTTLQPEMLWSCILLSGRTAGARTFHIEQDRFVKDGEPVQLISGSFHYHRFLPAYWKERLEQIRALGCNTIQTLVPWNFHERRPGQYHWQGDSDLDQFLSLASDLGLNVMLRPGPYICGEWDFGGFPWWLADPKAVPGGGQFTLRSNDSAFLLQVDRWWAELLPRIRPFLHANGGPIVMLQLENELGFANEGRHMQDYLRHLYKAARKHLGQEVLIYTTDPPPNVEKGSLMGEDVFTAVDFGPGWYDLDYAFGQQRKMNAPGKSAPMCTEFYTGWLTSWGEAMANTSFLPLNRSADPTHDLKYFIGSLNAILRYGNNSGSVNFYMAAGGTNCGWWQGGGGEYNSIITSYDYDAPISEAGDYGQPGIGGFNKFKLVREAISAYLGKQLPPIPPRPAIHAYGTVQLSAGTPLLSQLTVLSAGISTELPLPMELCGQGGGLIAYRTQLSAGALHAGANLSLGAPVHDFATVLVNGRSMGRLERVGNTSLVLEEVASSDESSADSPHVHDGAVLDIIVEAMGRDNGAWAFDVKGLPSQQVLLDGQAIRNWTAFPLPLDNMHKLDIRHAAAADPPLAGPAFHRGQLHIDEALRSSSTGRLPDSYLALQSWGKGVAFVNGFNLGWYWPSKGPAETMYLPGAVLHAGANDLVLLEIERVPEDHTVSLVAEPSFFGPKGNGHGCGRSRNNLNWNTMLAAKVKLDVSSKFEELGVKFWQNR</sequence>
<evidence type="ECO:0000256" key="3">
    <source>
        <dbReference type="ARBA" id="ARBA00012756"/>
    </source>
</evidence>
<evidence type="ECO:0000256" key="2">
    <source>
        <dbReference type="ARBA" id="ARBA00009809"/>
    </source>
</evidence>
<dbReference type="InterPro" id="IPR001944">
    <property type="entry name" value="Glycoside_Hdrlase_35"/>
</dbReference>
<evidence type="ECO:0000256" key="6">
    <source>
        <dbReference type="PIRSR" id="PIRSR006336-1"/>
    </source>
</evidence>
<dbReference type="Gene3D" id="3.20.20.80">
    <property type="entry name" value="Glycosidases"/>
    <property type="match status" value="1"/>
</dbReference>
<feature type="domain" description="Beta-galactosidase 1-like first all-beta" evidence="9">
    <location>
        <begin position="430"/>
        <end position="556"/>
    </location>
</feature>
<evidence type="ECO:0000313" key="11">
    <source>
        <dbReference type="EMBL" id="KAK9787022.1"/>
    </source>
</evidence>
<proteinExistence type="inferred from homology"/>
<dbReference type="EC" id="3.2.1.23" evidence="3"/>
<comment type="catalytic activity">
    <reaction evidence="1">
        <text>Hydrolysis of terminal non-reducing beta-D-galactose residues in beta-D-galactosides.</text>
        <dbReference type="EC" id="3.2.1.23"/>
    </reaction>
</comment>
<evidence type="ECO:0000256" key="7">
    <source>
        <dbReference type="RuleBase" id="RU003679"/>
    </source>
</evidence>
<dbReference type="InterPro" id="IPR026283">
    <property type="entry name" value="B-gal_1-like"/>
</dbReference>
<dbReference type="InterPro" id="IPR017853">
    <property type="entry name" value="GH"/>
</dbReference>
<dbReference type="Pfam" id="PF21467">
    <property type="entry name" value="BetaGal_gal-bd"/>
    <property type="match status" value="1"/>
</dbReference>
<evidence type="ECO:0000256" key="5">
    <source>
        <dbReference type="ARBA" id="ARBA00023295"/>
    </source>
</evidence>
<reference evidence="11 12" key="1">
    <citation type="journal article" date="2024" name="Nat. Commun.">
        <title>Phylogenomics reveals the evolutionary origins of lichenization in chlorophyte algae.</title>
        <authorList>
            <person name="Puginier C."/>
            <person name="Libourel C."/>
            <person name="Otte J."/>
            <person name="Skaloud P."/>
            <person name="Haon M."/>
            <person name="Grisel S."/>
            <person name="Petersen M."/>
            <person name="Berrin J.G."/>
            <person name="Delaux P.M."/>
            <person name="Dal Grande F."/>
            <person name="Keller J."/>
        </authorList>
    </citation>
    <scope>NUCLEOTIDE SEQUENCE [LARGE SCALE GENOMIC DNA]</scope>
    <source>
        <strain evidence="11 12">SAG 2036</strain>
    </source>
</reference>
<dbReference type="SUPFAM" id="SSF49785">
    <property type="entry name" value="Galactose-binding domain-like"/>
    <property type="match status" value="1"/>
</dbReference>
<evidence type="ECO:0000313" key="12">
    <source>
        <dbReference type="Proteomes" id="UP001465755"/>
    </source>
</evidence>
<feature type="active site" description="Proton donor" evidence="6">
    <location>
        <position position="189"/>
    </location>
</feature>
<organism evidence="11 12">
    <name type="scientific">Symbiochloris irregularis</name>
    <dbReference type="NCBI Taxonomy" id="706552"/>
    <lineage>
        <taxon>Eukaryota</taxon>
        <taxon>Viridiplantae</taxon>
        <taxon>Chlorophyta</taxon>
        <taxon>core chlorophytes</taxon>
        <taxon>Trebouxiophyceae</taxon>
        <taxon>Trebouxiales</taxon>
        <taxon>Trebouxiaceae</taxon>
        <taxon>Symbiochloris</taxon>
    </lineage>
</organism>
<dbReference type="InterPro" id="IPR048913">
    <property type="entry name" value="BetaGal_gal-bd"/>
</dbReference>
<dbReference type="PRINTS" id="PR00742">
    <property type="entry name" value="GLHYDRLASE35"/>
</dbReference>
<evidence type="ECO:0000259" key="9">
    <source>
        <dbReference type="Pfam" id="PF21317"/>
    </source>
</evidence>
<evidence type="ECO:0000259" key="10">
    <source>
        <dbReference type="Pfam" id="PF21467"/>
    </source>
</evidence>
<dbReference type="PANTHER" id="PTHR23421">
    <property type="entry name" value="BETA-GALACTOSIDASE RELATED"/>
    <property type="match status" value="1"/>
</dbReference>
<evidence type="ECO:0000256" key="1">
    <source>
        <dbReference type="ARBA" id="ARBA00001412"/>
    </source>
</evidence>
<dbReference type="Gene3D" id="2.60.120.260">
    <property type="entry name" value="Galactose-binding domain-like"/>
    <property type="match status" value="2"/>
</dbReference>
<dbReference type="GO" id="GO:0005975">
    <property type="term" value="P:carbohydrate metabolic process"/>
    <property type="evidence" value="ECO:0007669"/>
    <property type="project" value="InterPro"/>
</dbReference>
<dbReference type="PIRSF" id="PIRSF006336">
    <property type="entry name" value="B-gal"/>
    <property type="match status" value="1"/>
</dbReference>
<evidence type="ECO:0000259" key="8">
    <source>
        <dbReference type="Pfam" id="PF01301"/>
    </source>
</evidence>
<dbReference type="InterPro" id="IPR048912">
    <property type="entry name" value="BetaGal1-like_ABD1"/>
</dbReference>
<name>A0AAW1NK77_9CHLO</name>